<dbReference type="PANTHER" id="PTHR31001">
    <property type="entry name" value="UNCHARACTERIZED TRANSCRIPTIONAL REGULATORY PROTEIN"/>
    <property type="match status" value="1"/>
</dbReference>
<dbReference type="InterPro" id="IPR007219">
    <property type="entry name" value="XnlR_reg_dom"/>
</dbReference>
<comment type="caution">
    <text evidence="5">The sequence shown here is derived from an EMBL/GenBank/DDBJ whole genome shotgun (WGS) entry which is preliminary data.</text>
</comment>
<dbReference type="EMBL" id="JAFJYH010000160">
    <property type="protein sequence ID" value="KAG4417252.1"/>
    <property type="molecule type" value="Genomic_DNA"/>
</dbReference>
<dbReference type="PROSITE" id="PS50048">
    <property type="entry name" value="ZN2_CY6_FUNGAL_2"/>
    <property type="match status" value="1"/>
</dbReference>
<evidence type="ECO:0000313" key="6">
    <source>
        <dbReference type="Proteomes" id="UP000664132"/>
    </source>
</evidence>
<dbReference type="Pfam" id="PF04082">
    <property type="entry name" value="Fungal_trans"/>
    <property type="match status" value="1"/>
</dbReference>
<dbReference type="OrthoDB" id="4934715at2759"/>
<dbReference type="Pfam" id="PF00172">
    <property type="entry name" value="Zn_clus"/>
    <property type="match status" value="1"/>
</dbReference>
<dbReference type="CDD" id="cd12148">
    <property type="entry name" value="fungal_TF_MHR"/>
    <property type="match status" value="1"/>
</dbReference>
<dbReference type="GO" id="GO:0003677">
    <property type="term" value="F:DNA binding"/>
    <property type="evidence" value="ECO:0007669"/>
    <property type="project" value="InterPro"/>
</dbReference>
<dbReference type="GO" id="GO:0000981">
    <property type="term" value="F:DNA-binding transcription factor activity, RNA polymerase II-specific"/>
    <property type="evidence" value="ECO:0007669"/>
    <property type="project" value="InterPro"/>
</dbReference>
<name>A0A8H7W6L2_9HELO</name>
<dbReference type="SMART" id="SM00066">
    <property type="entry name" value="GAL4"/>
    <property type="match status" value="1"/>
</dbReference>
<evidence type="ECO:0000256" key="3">
    <source>
        <dbReference type="ARBA" id="ARBA00023242"/>
    </source>
</evidence>
<dbReference type="Gene3D" id="4.10.240.10">
    <property type="entry name" value="Zn(2)-C6 fungal-type DNA-binding domain"/>
    <property type="match status" value="1"/>
</dbReference>
<keyword evidence="6" id="KW-1185">Reference proteome</keyword>
<dbReference type="PANTHER" id="PTHR31001:SF49">
    <property type="entry name" value="ZN(II)2CYS6 TRANSCRIPTION FACTOR (EUROFUNG)"/>
    <property type="match status" value="1"/>
</dbReference>
<dbReference type="SUPFAM" id="SSF57701">
    <property type="entry name" value="Zn2/Cys6 DNA-binding domain"/>
    <property type="match status" value="1"/>
</dbReference>
<keyword evidence="3" id="KW-0539">Nucleus</keyword>
<reference evidence="5" key="1">
    <citation type="submission" date="2021-02" db="EMBL/GenBank/DDBJ databases">
        <title>Genome sequence Cadophora malorum strain M34.</title>
        <authorList>
            <person name="Stefanovic E."/>
            <person name="Vu D."/>
            <person name="Scully C."/>
            <person name="Dijksterhuis J."/>
            <person name="Roader J."/>
            <person name="Houbraken J."/>
        </authorList>
    </citation>
    <scope>NUCLEOTIDE SEQUENCE</scope>
    <source>
        <strain evidence="5">M34</strain>
    </source>
</reference>
<accession>A0A8H7W6L2</accession>
<proteinExistence type="predicted"/>
<dbReference type="SMART" id="SM00906">
    <property type="entry name" value="Fungal_trans"/>
    <property type="match status" value="1"/>
</dbReference>
<dbReference type="GO" id="GO:0005634">
    <property type="term" value="C:nucleus"/>
    <property type="evidence" value="ECO:0007669"/>
    <property type="project" value="UniProtKB-SubCell"/>
</dbReference>
<evidence type="ECO:0000256" key="2">
    <source>
        <dbReference type="ARBA" id="ARBA00022723"/>
    </source>
</evidence>
<dbReference type="InterPro" id="IPR050613">
    <property type="entry name" value="Sec_Metabolite_Reg"/>
</dbReference>
<protein>
    <recommendedName>
        <fullName evidence="4">Zn(2)-C6 fungal-type domain-containing protein</fullName>
    </recommendedName>
</protein>
<evidence type="ECO:0000313" key="5">
    <source>
        <dbReference type="EMBL" id="KAG4417252.1"/>
    </source>
</evidence>
<dbReference type="AlphaFoldDB" id="A0A8H7W6L2"/>
<evidence type="ECO:0000256" key="1">
    <source>
        <dbReference type="ARBA" id="ARBA00004123"/>
    </source>
</evidence>
<comment type="subcellular location">
    <subcellularLocation>
        <location evidence="1">Nucleus</location>
    </subcellularLocation>
</comment>
<dbReference type="CDD" id="cd00067">
    <property type="entry name" value="GAL4"/>
    <property type="match status" value="1"/>
</dbReference>
<dbReference type="InterPro" id="IPR001138">
    <property type="entry name" value="Zn2Cys6_DnaBD"/>
</dbReference>
<keyword evidence="2" id="KW-0479">Metal-binding</keyword>
<dbReference type="Proteomes" id="UP000664132">
    <property type="component" value="Unassembled WGS sequence"/>
</dbReference>
<organism evidence="5 6">
    <name type="scientific">Cadophora malorum</name>
    <dbReference type="NCBI Taxonomy" id="108018"/>
    <lineage>
        <taxon>Eukaryota</taxon>
        <taxon>Fungi</taxon>
        <taxon>Dikarya</taxon>
        <taxon>Ascomycota</taxon>
        <taxon>Pezizomycotina</taxon>
        <taxon>Leotiomycetes</taxon>
        <taxon>Helotiales</taxon>
        <taxon>Ploettnerulaceae</taxon>
        <taxon>Cadophora</taxon>
    </lineage>
</organism>
<dbReference type="GO" id="GO:0008270">
    <property type="term" value="F:zinc ion binding"/>
    <property type="evidence" value="ECO:0007669"/>
    <property type="project" value="InterPro"/>
</dbReference>
<sequence>MPERIPTQFTSVFRTSETQNQKFKRNRPTISCTACQKRKLRCDRRQPCGACEKRGHQAACSLILPGNNDETYSNGCTKQDVVSRLSTLEEMMRELANRSGHSGIEKLPARKNSHGSDERNVLPDDTTIYHGSTSWAALVDSIHDIQSVLASEVHPLPSSQEQDVVFGNLAPISMGDIASCLPPRTKADKLIHAFFGSRLVAMPFLHIHHFRRQYEAFWESPSSTSNLWISILFSVLSIGAVILSNGSPTMVSTSRFLSDSQIYTDTAARCLVSGRYAQAKIYSVEAILAHICSRSILKQDSHSDSILWSLHGIAVRVAQKRGYHRNPHIAKFQTTPFETEIRRRSWSFLRSYDLALASQQGLPPIIHEEDCDVEIPKHLTDDDFDEGCVELPAGRSVTDPTPMLFHIQKAGLFPTLDRITRRALGVKPSTAELVRELSTALNDWHESIPPCLAYQLVSTLLNDANYTAVHRMLLELTYLSAKGFLHCPFLVSTKGLCREPAKSMDICRDAAFRIIDIQTQLDQATSLGGGLYQDRHIISNLTLNDFLNATMFIGVDLTQTKDISSDERKARIDVLRRCYDIWLGRSHESSDAKFACRVLQAILQQVEPSHQTLISFGQRLTTDSCAASLFEVPTATTGNDGASDYVEDGYFHLQQGIEFDESLSFDSLLAGTEPYNWNSVTQLRQYEWMGVSFPANRQD</sequence>
<feature type="domain" description="Zn(2)-C6 fungal-type" evidence="4">
    <location>
        <begin position="31"/>
        <end position="62"/>
    </location>
</feature>
<gene>
    <name evidence="5" type="ORF">IFR04_009622</name>
</gene>
<evidence type="ECO:0000259" key="4">
    <source>
        <dbReference type="PROSITE" id="PS50048"/>
    </source>
</evidence>
<dbReference type="GO" id="GO:0006351">
    <property type="term" value="P:DNA-templated transcription"/>
    <property type="evidence" value="ECO:0007669"/>
    <property type="project" value="InterPro"/>
</dbReference>
<dbReference type="InterPro" id="IPR036864">
    <property type="entry name" value="Zn2-C6_fun-type_DNA-bd_sf"/>
</dbReference>